<gene>
    <name evidence="1" type="ORF">UFOVP627_27</name>
</gene>
<protein>
    <recommendedName>
        <fullName evidence="2">Portal protein</fullName>
    </recommendedName>
</protein>
<evidence type="ECO:0000313" key="1">
    <source>
        <dbReference type="EMBL" id="CAB4153582.1"/>
    </source>
</evidence>
<dbReference type="EMBL" id="LR796606">
    <property type="protein sequence ID" value="CAB4153582.1"/>
    <property type="molecule type" value="Genomic_DNA"/>
</dbReference>
<sequence>MSNIQVIQLAEYKQPIIKENNREEWVEYGENNDFFDFLIERHKKSTTNNAIINTITRLIYGKGLTALDANTKPNEYAQLITLISSDDVRKNLGELKLLGQCAIQVHYNKKRDRVLKAFHVPVNLLRAEKCNKDGEITGYYYSDNWQDVKKFQPKRLDAFGFGSGEIEILYVKPYSVGMKYYSNVDYQGALPYCTLEEEISDYLINLTQRRFTPTLLMNFNNGTGTPEQQDEVHRSIKNKFTGSKGEPYILSFNKNKDSAATIDSIQLDNAPEHYSFLSEECLRKIMLGHQVTSPLIFGIATTTGFSSNADELKNSLTIFDNLVIKPFQDLYLDAIEKILAFNGISLKLSFESLNPFEDRSAKVEDVNTKETTLSSQEIDLSEFGEEIDENYILIDEREVDYDNEETLDNYLNEVETKLSDVKLSFMDKLVNFVSTGTARPTAISSQDKQVKGVMFKVRYKYTGNPNPERAFCKAMMSANKIYRKEDLDRMSESVVNKGFGEFGADKYDIFRFKGGPRCHHKFMRQTYMLNDKDTFDQIGTRAAEIKGFKVTNPYEVSIYPNNLPLKGFSPNNKNLPSDVE</sequence>
<name>A0A6J5N4A2_9CAUD</name>
<evidence type="ECO:0008006" key="2">
    <source>
        <dbReference type="Google" id="ProtNLM"/>
    </source>
</evidence>
<reference evidence="1" key="1">
    <citation type="submission" date="2020-04" db="EMBL/GenBank/DDBJ databases">
        <authorList>
            <person name="Chiriac C."/>
            <person name="Salcher M."/>
            <person name="Ghai R."/>
            <person name="Kavagutti S V."/>
        </authorList>
    </citation>
    <scope>NUCLEOTIDE SEQUENCE</scope>
</reference>
<organism evidence="1">
    <name type="scientific">uncultured Caudovirales phage</name>
    <dbReference type="NCBI Taxonomy" id="2100421"/>
    <lineage>
        <taxon>Viruses</taxon>
        <taxon>Duplodnaviria</taxon>
        <taxon>Heunggongvirae</taxon>
        <taxon>Uroviricota</taxon>
        <taxon>Caudoviricetes</taxon>
        <taxon>Peduoviridae</taxon>
        <taxon>Maltschvirus</taxon>
        <taxon>Maltschvirus maltsch</taxon>
    </lineage>
</organism>
<proteinExistence type="predicted"/>
<accession>A0A6J5N4A2</accession>